<keyword evidence="2" id="KW-0804">Transcription</keyword>
<name>A0ABS9ZB75_9HYPH</name>
<protein>
    <submittedName>
        <fullName evidence="4">Helix-turn-helix domain-containing protein</fullName>
    </submittedName>
</protein>
<evidence type="ECO:0000313" key="4">
    <source>
        <dbReference type="EMBL" id="MCI4684973.1"/>
    </source>
</evidence>
<gene>
    <name evidence="4" type="ORF">K2U94_19745</name>
</gene>
<evidence type="ECO:0000256" key="1">
    <source>
        <dbReference type="ARBA" id="ARBA00023015"/>
    </source>
</evidence>
<dbReference type="SUPFAM" id="SSF52317">
    <property type="entry name" value="Class I glutamine amidotransferase-like"/>
    <property type="match status" value="1"/>
</dbReference>
<evidence type="ECO:0000313" key="5">
    <source>
        <dbReference type="Proteomes" id="UP001139104"/>
    </source>
</evidence>
<accession>A0ABS9ZB75</accession>
<feature type="domain" description="HTH araC/xylS-type" evidence="3">
    <location>
        <begin position="221"/>
        <end position="319"/>
    </location>
</feature>
<dbReference type="SMART" id="SM00342">
    <property type="entry name" value="HTH_ARAC"/>
    <property type="match status" value="1"/>
</dbReference>
<dbReference type="Proteomes" id="UP001139104">
    <property type="component" value="Unassembled WGS sequence"/>
</dbReference>
<reference evidence="4" key="1">
    <citation type="journal article" date="2022" name="ISME J.">
        <title>Identification of active gaseous-alkane degraders at natural gas seeps.</title>
        <authorList>
            <person name="Farhan Ul Haque M."/>
            <person name="Hernandez M."/>
            <person name="Crombie A.T."/>
            <person name="Murrell J.C."/>
        </authorList>
    </citation>
    <scope>NUCLEOTIDE SEQUENCE</scope>
    <source>
        <strain evidence="4">PC2</strain>
    </source>
</reference>
<dbReference type="InterPro" id="IPR029062">
    <property type="entry name" value="Class_I_gatase-like"/>
</dbReference>
<dbReference type="PROSITE" id="PS01124">
    <property type="entry name" value="HTH_ARAC_FAMILY_2"/>
    <property type="match status" value="1"/>
</dbReference>
<dbReference type="InterPro" id="IPR002818">
    <property type="entry name" value="DJ-1/PfpI"/>
</dbReference>
<evidence type="ECO:0000256" key="2">
    <source>
        <dbReference type="ARBA" id="ARBA00023163"/>
    </source>
</evidence>
<comment type="caution">
    <text evidence="4">The sequence shown here is derived from an EMBL/GenBank/DDBJ whole genome shotgun (WGS) entry which is preliminary data.</text>
</comment>
<dbReference type="Pfam" id="PF12833">
    <property type="entry name" value="HTH_18"/>
    <property type="match status" value="1"/>
</dbReference>
<keyword evidence="1" id="KW-0805">Transcription regulation</keyword>
<dbReference type="Gene3D" id="1.10.10.60">
    <property type="entry name" value="Homeodomain-like"/>
    <property type="match status" value="1"/>
</dbReference>
<keyword evidence="5" id="KW-1185">Reference proteome</keyword>
<dbReference type="EMBL" id="JAIVFP010000002">
    <property type="protein sequence ID" value="MCI4684973.1"/>
    <property type="molecule type" value="Genomic_DNA"/>
</dbReference>
<dbReference type="CDD" id="cd03138">
    <property type="entry name" value="GATase1_AraC_2"/>
    <property type="match status" value="1"/>
</dbReference>
<dbReference type="InterPro" id="IPR018060">
    <property type="entry name" value="HTH_AraC"/>
</dbReference>
<dbReference type="Gene3D" id="3.40.50.880">
    <property type="match status" value="1"/>
</dbReference>
<organism evidence="4 5">
    <name type="scientific">Candidatus Rhodoblastus alkanivorans</name>
    <dbReference type="NCBI Taxonomy" id="2954117"/>
    <lineage>
        <taxon>Bacteria</taxon>
        <taxon>Pseudomonadati</taxon>
        <taxon>Pseudomonadota</taxon>
        <taxon>Alphaproteobacteria</taxon>
        <taxon>Hyphomicrobiales</taxon>
        <taxon>Rhodoblastaceae</taxon>
        <taxon>Rhodoblastus</taxon>
    </lineage>
</organism>
<proteinExistence type="predicted"/>
<sequence>MIIYLLTLDGAFDTGLGALLDVFAVANELAESAGLATPRFSVTLLGVRKQVTTAQGLIVPVVTGTGLPRPDMVIVPALGAKKPETLLIALQRRDVAEAGRLLRHWNGQGALIAAACTATFILAEARLLNGLSATTSWWLAALFRTRYSLVSLDESRMLVESGRIVTAGAALAHVDLALHLVRRSDPELAALTAKYFVADPRRSQAPYVVPNHLGHCDPVLDRFERWARNHLADGFSLKDAAFAAGASERTLARRLRGALGKSPLSYFQDLRVECAAHLLHTTSASVEQIAQQVGYSNAATLRLLLRRKLDRSARQLRSIQV</sequence>
<dbReference type="Pfam" id="PF01965">
    <property type="entry name" value="DJ-1_PfpI"/>
    <property type="match status" value="1"/>
</dbReference>
<evidence type="ECO:0000259" key="3">
    <source>
        <dbReference type="PROSITE" id="PS01124"/>
    </source>
</evidence>
<dbReference type="InterPro" id="IPR052158">
    <property type="entry name" value="INH-QAR"/>
</dbReference>
<dbReference type="RefSeq" id="WP_243069000.1">
    <property type="nucleotide sequence ID" value="NZ_JAIVFK010000051.1"/>
</dbReference>
<dbReference type="InterPro" id="IPR009057">
    <property type="entry name" value="Homeodomain-like_sf"/>
</dbReference>
<dbReference type="SUPFAM" id="SSF46689">
    <property type="entry name" value="Homeodomain-like"/>
    <property type="match status" value="2"/>
</dbReference>
<dbReference type="PANTHER" id="PTHR43130">
    <property type="entry name" value="ARAC-FAMILY TRANSCRIPTIONAL REGULATOR"/>
    <property type="match status" value="1"/>
</dbReference>
<dbReference type="PANTHER" id="PTHR43130:SF3">
    <property type="entry name" value="HTH-TYPE TRANSCRIPTIONAL REGULATOR RV1931C"/>
    <property type="match status" value="1"/>
</dbReference>